<reference evidence="3" key="1">
    <citation type="journal article" date="2019" name="Int. J. Syst. Evol. Microbiol.">
        <title>The Global Catalogue of Microorganisms (GCM) 10K type strain sequencing project: providing services to taxonomists for standard genome sequencing and annotation.</title>
        <authorList>
            <consortium name="The Broad Institute Genomics Platform"/>
            <consortium name="The Broad Institute Genome Sequencing Center for Infectious Disease"/>
            <person name="Wu L."/>
            <person name="Ma J."/>
        </authorList>
    </citation>
    <scope>NUCLEOTIDE SEQUENCE [LARGE SCALE GENOMIC DNA]</scope>
    <source>
        <strain evidence="3">JCM 17494</strain>
    </source>
</reference>
<feature type="region of interest" description="Disordered" evidence="1">
    <location>
        <begin position="64"/>
        <end position="95"/>
    </location>
</feature>
<evidence type="ECO:0000313" key="2">
    <source>
        <dbReference type="EMBL" id="GAA3659294.1"/>
    </source>
</evidence>
<gene>
    <name evidence="2" type="ORF">GCM10022267_51740</name>
</gene>
<dbReference type="Proteomes" id="UP001500711">
    <property type="component" value="Unassembled WGS sequence"/>
</dbReference>
<comment type="caution">
    <text evidence="2">The sequence shown here is derived from an EMBL/GenBank/DDBJ whole genome shotgun (WGS) entry which is preliminary data.</text>
</comment>
<evidence type="ECO:0000256" key="1">
    <source>
        <dbReference type="SAM" id="MobiDB-lite"/>
    </source>
</evidence>
<proteinExistence type="predicted"/>
<organism evidence="2 3">
    <name type="scientific">Lentzea roselyniae</name>
    <dbReference type="NCBI Taxonomy" id="531940"/>
    <lineage>
        <taxon>Bacteria</taxon>
        <taxon>Bacillati</taxon>
        <taxon>Actinomycetota</taxon>
        <taxon>Actinomycetes</taxon>
        <taxon>Pseudonocardiales</taxon>
        <taxon>Pseudonocardiaceae</taxon>
        <taxon>Lentzea</taxon>
    </lineage>
</organism>
<protein>
    <recommendedName>
        <fullName evidence="4">Glycosyl transferase family 2</fullName>
    </recommendedName>
</protein>
<name>A0ABP7BFH6_9PSEU</name>
<dbReference type="RefSeq" id="WP_346132520.1">
    <property type="nucleotide sequence ID" value="NZ_BAABBE010000015.1"/>
</dbReference>
<evidence type="ECO:0000313" key="3">
    <source>
        <dbReference type="Proteomes" id="UP001500711"/>
    </source>
</evidence>
<accession>A0ABP7BFH6</accession>
<sequence>MINADADEFFWPVSSSVSLKDVLGAVDPSFGVVEMRRDNLVADPTGVGWHWREDYERLSNTPCTRRTWTASPTSRRAPRARPGHQAARSADHPDPLVPWALHAVTHTVSQA</sequence>
<dbReference type="EMBL" id="BAABBE010000015">
    <property type="protein sequence ID" value="GAA3659294.1"/>
    <property type="molecule type" value="Genomic_DNA"/>
</dbReference>
<keyword evidence="3" id="KW-1185">Reference proteome</keyword>
<evidence type="ECO:0008006" key="4">
    <source>
        <dbReference type="Google" id="ProtNLM"/>
    </source>
</evidence>